<evidence type="ECO:0000256" key="1">
    <source>
        <dbReference type="SAM" id="Phobius"/>
    </source>
</evidence>
<protein>
    <submittedName>
        <fullName evidence="2">Uncharacterized protein</fullName>
    </submittedName>
</protein>
<sequence>MEMYHYGLFIINICLSLYIVSIISLKKKETALRKEDSKLLMNLHNLDSLKEEIKKSLETNNEIQTIHFLKIEKGMSFVDAKQLVNSVQNNK</sequence>
<organism evidence="2 3">
    <name type="scientific">Bacillus toyonensis</name>
    <dbReference type="NCBI Taxonomy" id="155322"/>
    <lineage>
        <taxon>Bacteria</taxon>
        <taxon>Bacillati</taxon>
        <taxon>Bacillota</taxon>
        <taxon>Bacilli</taxon>
        <taxon>Bacillales</taxon>
        <taxon>Bacillaceae</taxon>
        <taxon>Bacillus</taxon>
        <taxon>Bacillus cereus group</taxon>
    </lineage>
</organism>
<gene>
    <name evidence="2" type="ORF">CN585_05575</name>
</gene>
<keyword evidence="1" id="KW-0472">Membrane</keyword>
<accession>A0A2A8HK51</accession>
<dbReference type="Proteomes" id="UP000220841">
    <property type="component" value="Unassembled WGS sequence"/>
</dbReference>
<reference evidence="2 3" key="1">
    <citation type="submission" date="2017-09" db="EMBL/GenBank/DDBJ databases">
        <title>Large-scale bioinformatics analysis of Bacillus genomes uncovers conserved roles of natural products in bacterial physiology.</title>
        <authorList>
            <consortium name="Agbiome Team Llc"/>
            <person name="Bleich R.M."/>
            <person name="Grubbs K.J."/>
            <person name="Santa Maria K.C."/>
            <person name="Allen S.E."/>
            <person name="Farag S."/>
            <person name="Shank E.A."/>
            <person name="Bowers A."/>
        </authorList>
    </citation>
    <scope>NUCLEOTIDE SEQUENCE [LARGE SCALE GENOMIC DNA]</scope>
    <source>
        <strain evidence="2 3">AFS021349</strain>
    </source>
</reference>
<dbReference type="RefSeq" id="WP_098225949.1">
    <property type="nucleotide sequence ID" value="NZ_NUBY01000015.1"/>
</dbReference>
<proteinExistence type="predicted"/>
<evidence type="ECO:0000313" key="3">
    <source>
        <dbReference type="Proteomes" id="UP000220841"/>
    </source>
</evidence>
<dbReference type="AlphaFoldDB" id="A0A2A8HK51"/>
<comment type="caution">
    <text evidence="2">The sequence shown here is derived from an EMBL/GenBank/DDBJ whole genome shotgun (WGS) entry which is preliminary data.</text>
</comment>
<keyword evidence="1" id="KW-1133">Transmembrane helix</keyword>
<dbReference type="EMBL" id="NUBY01000015">
    <property type="protein sequence ID" value="PEQ09126.1"/>
    <property type="molecule type" value="Genomic_DNA"/>
</dbReference>
<evidence type="ECO:0000313" key="2">
    <source>
        <dbReference type="EMBL" id="PEQ09126.1"/>
    </source>
</evidence>
<name>A0A2A8HK51_9BACI</name>
<feature type="transmembrane region" description="Helical" evidence="1">
    <location>
        <begin position="6"/>
        <end position="25"/>
    </location>
</feature>
<keyword evidence="1" id="KW-0812">Transmembrane</keyword>